<proteinExistence type="predicted"/>
<dbReference type="PANTHER" id="PTHR43712">
    <property type="entry name" value="PUTATIVE (AFU_ORTHOLOGUE AFUA_4G14580)-RELATED"/>
    <property type="match status" value="1"/>
</dbReference>
<dbReference type="GO" id="GO:0008171">
    <property type="term" value="F:O-methyltransferase activity"/>
    <property type="evidence" value="ECO:0007669"/>
    <property type="project" value="InterPro"/>
</dbReference>
<feature type="domain" description="O-methyltransferase dimerisation" evidence="6">
    <location>
        <begin position="16"/>
        <end position="86"/>
    </location>
</feature>
<feature type="domain" description="O-methyltransferase C-terminal" evidence="5">
    <location>
        <begin position="115"/>
        <end position="325"/>
    </location>
</feature>
<dbReference type="CDD" id="cd02440">
    <property type="entry name" value="AdoMet_MTases"/>
    <property type="match status" value="1"/>
</dbReference>
<dbReference type="PROSITE" id="PS51683">
    <property type="entry name" value="SAM_OMT_II"/>
    <property type="match status" value="1"/>
</dbReference>
<dbReference type="InterPro" id="IPR001077">
    <property type="entry name" value="COMT_C"/>
</dbReference>
<dbReference type="Gene3D" id="1.10.10.10">
    <property type="entry name" value="Winged helix-like DNA-binding domain superfamily/Winged helix DNA-binding domain"/>
    <property type="match status" value="1"/>
</dbReference>
<dbReference type="GO" id="GO:0032259">
    <property type="term" value="P:methylation"/>
    <property type="evidence" value="ECO:0007669"/>
    <property type="project" value="UniProtKB-KW"/>
</dbReference>
<reference evidence="7 8" key="1">
    <citation type="submission" date="2017-10" db="EMBL/GenBank/DDBJ databases">
        <title>The draft genome sequence of Lewinella marina KCTC 32374.</title>
        <authorList>
            <person name="Wang K."/>
        </authorList>
    </citation>
    <scope>NUCLEOTIDE SEQUENCE [LARGE SCALE GENOMIC DNA]</scope>
    <source>
        <strain evidence="7 8">MKG-38</strain>
    </source>
</reference>
<dbReference type="InterPro" id="IPR016461">
    <property type="entry name" value="COMT-like"/>
</dbReference>
<evidence type="ECO:0000256" key="3">
    <source>
        <dbReference type="ARBA" id="ARBA00022691"/>
    </source>
</evidence>
<dbReference type="RefSeq" id="WP_099106283.1">
    <property type="nucleotide sequence ID" value="NZ_JAATJF010000001.1"/>
</dbReference>
<gene>
    <name evidence="7" type="ORF">CGL56_09410</name>
</gene>
<evidence type="ECO:0000259" key="6">
    <source>
        <dbReference type="Pfam" id="PF08100"/>
    </source>
</evidence>
<dbReference type="PANTHER" id="PTHR43712:SF2">
    <property type="entry name" value="O-METHYLTRANSFERASE CICE"/>
    <property type="match status" value="1"/>
</dbReference>
<evidence type="ECO:0000256" key="4">
    <source>
        <dbReference type="PIRSR" id="PIRSR005739-1"/>
    </source>
</evidence>
<protein>
    <submittedName>
        <fullName evidence="7">Methyltransferase</fullName>
    </submittedName>
</protein>
<keyword evidence="8" id="KW-1185">Reference proteome</keyword>
<dbReference type="InterPro" id="IPR012967">
    <property type="entry name" value="COMT_dimerisation"/>
</dbReference>
<dbReference type="SUPFAM" id="SSF53335">
    <property type="entry name" value="S-adenosyl-L-methionine-dependent methyltransferases"/>
    <property type="match status" value="1"/>
</dbReference>
<organism evidence="7 8">
    <name type="scientific">Neolewinella marina</name>
    <dbReference type="NCBI Taxonomy" id="438751"/>
    <lineage>
        <taxon>Bacteria</taxon>
        <taxon>Pseudomonadati</taxon>
        <taxon>Bacteroidota</taxon>
        <taxon>Saprospiria</taxon>
        <taxon>Saprospirales</taxon>
        <taxon>Lewinellaceae</taxon>
        <taxon>Neolewinella</taxon>
    </lineage>
</organism>
<sequence length="343" mass="37923">MTPIPTVAPDRILQTGFGFWAAKVLLSAVELDLFSYLSKGPQKAASIQKTLGLHSRSLYDFLDALVALGFLQRKGTGEDAQYANAPDVDHYLVRGTPGYIGGMLQMANNRLYPFWGNLEEALQTGQPQNESKHGEKSLFEAVYADPATLREFAAAMAGFQIPNFIFLAQSFDFSAYTNYCDVGGADGTCSCILAEQHPHLQCVTFDLPALVPIAEENIRNRGMEDRVRVESGDFFADDLPHADVITMGNILHDWSEQEKLMLLGKAYDALPEGGALLVIENVIDDKRKENLFGLLMSLNMLIETPEGFDYTYQDFRKWATKAGFRETDLIPLTGPSSAVVAFK</sequence>
<feature type="active site" description="Proton acceptor" evidence="4">
    <location>
        <position position="252"/>
    </location>
</feature>
<name>A0A2G0CFB6_9BACT</name>
<dbReference type="InterPro" id="IPR029063">
    <property type="entry name" value="SAM-dependent_MTases_sf"/>
</dbReference>
<dbReference type="Pfam" id="PF08100">
    <property type="entry name" value="Dimerisation"/>
    <property type="match status" value="1"/>
</dbReference>
<dbReference type="Pfam" id="PF00891">
    <property type="entry name" value="Methyltransf_2"/>
    <property type="match status" value="1"/>
</dbReference>
<dbReference type="InterPro" id="IPR036388">
    <property type="entry name" value="WH-like_DNA-bd_sf"/>
</dbReference>
<dbReference type="GO" id="GO:0046983">
    <property type="term" value="F:protein dimerization activity"/>
    <property type="evidence" value="ECO:0007669"/>
    <property type="project" value="InterPro"/>
</dbReference>
<dbReference type="Gene3D" id="3.40.50.150">
    <property type="entry name" value="Vaccinia Virus protein VP39"/>
    <property type="match status" value="1"/>
</dbReference>
<evidence type="ECO:0000256" key="1">
    <source>
        <dbReference type="ARBA" id="ARBA00022603"/>
    </source>
</evidence>
<dbReference type="EMBL" id="PDLO01000003">
    <property type="protein sequence ID" value="PHK98673.1"/>
    <property type="molecule type" value="Genomic_DNA"/>
</dbReference>
<keyword evidence="3" id="KW-0949">S-adenosyl-L-methionine</keyword>
<dbReference type="PIRSF" id="PIRSF005739">
    <property type="entry name" value="O-mtase"/>
    <property type="match status" value="1"/>
</dbReference>
<dbReference type="AlphaFoldDB" id="A0A2G0CFB6"/>
<evidence type="ECO:0000313" key="7">
    <source>
        <dbReference type="EMBL" id="PHK98673.1"/>
    </source>
</evidence>
<evidence type="ECO:0000313" key="8">
    <source>
        <dbReference type="Proteomes" id="UP000226437"/>
    </source>
</evidence>
<keyword evidence="2 7" id="KW-0808">Transferase</keyword>
<comment type="caution">
    <text evidence="7">The sequence shown here is derived from an EMBL/GenBank/DDBJ whole genome shotgun (WGS) entry which is preliminary data.</text>
</comment>
<dbReference type="InterPro" id="IPR036390">
    <property type="entry name" value="WH_DNA-bd_sf"/>
</dbReference>
<dbReference type="Proteomes" id="UP000226437">
    <property type="component" value="Unassembled WGS sequence"/>
</dbReference>
<evidence type="ECO:0000259" key="5">
    <source>
        <dbReference type="Pfam" id="PF00891"/>
    </source>
</evidence>
<dbReference type="OrthoDB" id="9766840at2"/>
<keyword evidence="1 7" id="KW-0489">Methyltransferase</keyword>
<dbReference type="SUPFAM" id="SSF46785">
    <property type="entry name" value="Winged helix' DNA-binding domain"/>
    <property type="match status" value="1"/>
</dbReference>
<evidence type="ECO:0000256" key="2">
    <source>
        <dbReference type="ARBA" id="ARBA00022679"/>
    </source>
</evidence>
<accession>A0A2G0CFB6</accession>